<sequence length="188" mass="20149">MDTTTNAAPTDPSTSNAADAPWAPPRAGVRRTAVRRPAPDDGAAMWRVARDSGELDLNSSYAYLLLAQHFADTCRVAVVEGEVVGFVSGYLLPDDPSRLFVWQVAVAEEHRGQGVAGQLLDSVVDASPGLVSVITTVAQENVASRALFVRWAARRGATITTRPLFTADQFPDAHVDEPMLVIEGVHAR</sequence>
<comment type="pathway">
    <text evidence="2 9">Amine and polyamine biosynthesis; ectoine biosynthesis; L-ectoine from L-aspartate 4-semialdehyde: step 2/3.</text>
</comment>
<comment type="function">
    <text evidence="1 9">Catalyzes the acetylation of L-2,4-diaminobutyrate (DABA) to gamma-N-acetyl-alpha,gamma-diaminobutyric acid (ADABA) with acetyl coenzyme A.</text>
</comment>
<evidence type="ECO:0000256" key="4">
    <source>
        <dbReference type="ARBA" id="ARBA00012355"/>
    </source>
</evidence>
<comment type="catalytic activity">
    <reaction evidence="8 9">
        <text>L-2,4-diaminobutanoate + acetyl-CoA = (2S)-4-acetamido-2-aminobutanoate + CoA + H(+)</text>
        <dbReference type="Rhea" id="RHEA:16901"/>
        <dbReference type="ChEBI" id="CHEBI:15378"/>
        <dbReference type="ChEBI" id="CHEBI:57287"/>
        <dbReference type="ChEBI" id="CHEBI:57288"/>
        <dbReference type="ChEBI" id="CHEBI:58761"/>
        <dbReference type="ChEBI" id="CHEBI:58929"/>
        <dbReference type="EC" id="2.3.1.178"/>
    </reaction>
</comment>
<dbReference type="CDD" id="cd04301">
    <property type="entry name" value="NAT_SF"/>
    <property type="match status" value="1"/>
</dbReference>
<name>A0A4Y4E6N8_CELCE</name>
<feature type="domain" description="N-acetyltransferase" evidence="11">
    <location>
        <begin position="32"/>
        <end position="182"/>
    </location>
</feature>
<protein>
    <recommendedName>
        <fullName evidence="5 9">L-2,4-diaminobutyric acid acetyltransferase</fullName>
        <shortName evidence="9">DABA acetyltransferase</shortName>
        <ecNumber evidence="4 9">2.3.1.178</ecNumber>
    </recommendedName>
</protein>
<dbReference type="UniPathway" id="UPA00067">
    <property type="reaction ID" value="UER00122"/>
</dbReference>
<feature type="compositionally biased region" description="Polar residues" evidence="10">
    <location>
        <begin position="1"/>
        <end position="17"/>
    </location>
</feature>
<gene>
    <name evidence="9" type="primary">ectA</name>
    <name evidence="12" type="ORF">CCE02nite_31870</name>
</gene>
<dbReference type="EC" id="2.3.1.178" evidence="4 9"/>
<proteinExistence type="inferred from homology"/>
<dbReference type="GO" id="GO:0033816">
    <property type="term" value="F:diaminobutyrate acetyltransferase activity"/>
    <property type="evidence" value="ECO:0007669"/>
    <property type="project" value="UniProtKB-EC"/>
</dbReference>
<organism evidence="12 13">
    <name type="scientific">Cellulosimicrobium cellulans</name>
    <name type="common">Arthrobacter luteus</name>
    <dbReference type="NCBI Taxonomy" id="1710"/>
    <lineage>
        <taxon>Bacteria</taxon>
        <taxon>Bacillati</taxon>
        <taxon>Actinomycetota</taxon>
        <taxon>Actinomycetes</taxon>
        <taxon>Micrococcales</taxon>
        <taxon>Promicromonosporaceae</taxon>
        <taxon>Cellulosimicrobium</taxon>
    </lineage>
</organism>
<dbReference type="InterPro" id="IPR016181">
    <property type="entry name" value="Acyl_CoA_acyltransferase"/>
</dbReference>
<keyword evidence="6 9" id="KW-0808">Transferase</keyword>
<evidence type="ECO:0000259" key="11">
    <source>
        <dbReference type="PROSITE" id="PS51186"/>
    </source>
</evidence>
<dbReference type="InterPro" id="IPR000182">
    <property type="entry name" value="GNAT_dom"/>
</dbReference>
<accession>A0A4Y4E6N8</accession>
<dbReference type="EMBL" id="BJNZ01000025">
    <property type="protein sequence ID" value="GED11188.1"/>
    <property type="molecule type" value="Genomic_DNA"/>
</dbReference>
<feature type="region of interest" description="Disordered" evidence="10">
    <location>
        <begin position="1"/>
        <end position="36"/>
    </location>
</feature>
<evidence type="ECO:0000256" key="10">
    <source>
        <dbReference type="SAM" id="MobiDB-lite"/>
    </source>
</evidence>
<dbReference type="Gene3D" id="3.40.630.30">
    <property type="match status" value="1"/>
</dbReference>
<reference evidence="12 13" key="1">
    <citation type="submission" date="2019-06" db="EMBL/GenBank/DDBJ databases">
        <title>Whole genome shotgun sequence of Cellulosimicrobium cellulans NBRC 15516.</title>
        <authorList>
            <person name="Hosoyama A."/>
            <person name="Uohara A."/>
            <person name="Ohji S."/>
            <person name="Ichikawa N."/>
        </authorList>
    </citation>
    <scope>NUCLEOTIDE SEQUENCE [LARGE SCALE GENOMIC DNA]</scope>
    <source>
        <strain evidence="12 13">NBRC 15516</strain>
    </source>
</reference>
<evidence type="ECO:0000256" key="8">
    <source>
        <dbReference type="ARBA" id="ARBA00048924"/>
    </source>
</evidence>
<comment type="caution">
    <text evidence="12">The sequence shown here is derived from an EMBL/GenBank/DDBJ whole genome shotgun (WGS) entry which is preliminary data.</text>
</comment>
<dbReference type="GO" id="GO:0019491">
    <property type="term" value="P:ectoine biosynthetic process"/>
    <property type="evidence" value="ECO:0007669"/>
    <property type="project" value="UniProtKB-UniPathway"/>
</dbReference>
<dbReference type="Pfam" id="PF00583">
    <property type="entry name" value="Acetyltransf_1"/>
    <property type="match status" value="1"/>
</dbReference>
<dbReference type="AlphaFoldDB" id="A0A4Y4E6N8"/>
<dbReference type="PROSITE" id="PS51186">
    <property type="entry name" value="GNAT"/>
    <property type="match status" value="1"/>
</dbReference>
<dbReference type="Proteomes" id="UP000316659">
    <property type="component" value="Unassembled WGS sequence"/>
</dbReference>
<evidence type="ECO:0000256" key="7">
    <source>
        <dbReference type="ARBA" id="ARBA00023315"/>
    </source>
</evidence>
<dbReference type="SUPFAM" id="SSF55729">
    <property type="entry name" value="Acyl-CoA N-acyltransferases (Nat)"/>
    <property type="match status" value="1"/>
</dbReference>
<evidence type="ECO:0000256" key="3">
    <source>
        <dbReference type="ARBA" id="ARBA00010712"/>
    </source>
</evidence>
<evidence type="ECO:0000256" key="5">
    <source>
        <dbReference type="ARBA" id="ARBA00017935"/>
    </source>
</evidence>
<dbReference type="RefSeq" id="WP_141390627.1">
    <property type="nucleotide sequence ID" value="NZ_BJNZ01000025.1"/>
</dbReference>
<evidence type="ECO:0000313" key="12">
    <source>
        <dbReference type="EMBL" id="GED11188.1"/>
    </source>
</evidence>
<comment type="similarity">
    <text evidence="3 9">Belongs to the acetyltransferase family. EctA subfamily.</text>
</comment>
<evidence type="ECO:0000313" key="13">
    <source>
        <dbReference type="Proteomes" id="UP000316659"/>
    </source>
</evidence>
<evidence type="ECO:0000256" key="1">
    <source>
        <dbReference type="ARBA" id="ARBA00003741"/>
    </source>
</evidence>
<keyword evidence="7 9" id="KW-0012">Acyltransferase</keyword>
<evidence type="ECO:0000256" key="9">
    <source>
        <dbReference type="RuleBase" id="RU365045"/>
    </source>
</evidence>
<evidence type="ECO:0000256" key="2">
    <source>
        <dbReference type="ARBA" id="ARBA00004978"/>
    </source>
</evidence>
<dbReference type="InterPro" id="IPR012772">
    <property type="entry name" value="Ectoine_EctA"/>
</dbReference>
<dbReference type="NCBIfam" id="TIGR02406">
    <property type="entry name" value="ectoine_EctA"/>
    <property type="match status" value="1"/>
</dbReference>
<evidence type="ECO:0000256" key="6">
    <source>
        <dbReference type="ARBA" id="ARBA00022679"/>
    </source>
</evidence>